<dbReference type="STRING" id="1472378.AU381_00255"/>
<evidence type="ECO:0000313" key="1">
    <source>
        <dbReference type="EMBL" id="OAP40393.1"/>
    </source>
</evidence>
<evidence type="ECO:0000313" key="2">
    <source>
        <dbReference type="Proteomes" id="UP000094025"/>
    </source>
</evidence>
<reference evidence="1 2" key="1">
    <citation type="journal article" date="2016" name="Int. J. Syst. Evol. Microbiol.">
        <title>Ensifer glycinis sp. nov., an novel rhizobial species associated with Glycine spp.</title>
        <authorList>
            <person name="Yan H."/>
            <person name="Yan J."/>
            <person name="Sui X.H."/>
            <person name="Wang E.T."/>
            <person name="Chen W.X."/>
            <person name="Zhang X.X."/>
            <person name="Chen W.F."/>
        </authorList>
    </citation>
    <scope>NUCLEOTIDE SEQUENCE [LARGE SCALE GENOMIC DNA]</scope>
    <source>
        <strain evidence="1 2">CCBAU 23380</strain>
    </source>
</reference>
<dbReference type="AlphaFoldDB" id="A0A178Y071"/>
<keyword evidence="2" id="KW-1185">Reference proteome</keyword>
<gene>
    <name evidence="1" type="ORF">AU381_00255</name>
</gene>
<proteinExistence type="predicted"/>
<dbReference type="Proteomes" id="UP000094025">
    <property type="component" value="Unassembled WGS sequence"/>
</dbReference>
<organism evidence="1 2">
    <name type="scientific">Sinorhizobium glycinis</name>
    <dbReference type="NCBI Taxonomy" id="1472378"/>
    <lineage>
        <taxon>Bacteria</taxon>
        <taxon>Pseudomonadati</taxon>
        <taxon>Pseudomonadota</taxon>
        <taxon>Alphaproteobacteria</taxon>
        <taxon>Hyphomicrobiales</taxon>
        <taxon>Rhizobiaceae</taxon>
        <taxon>Sinorhizobium/Ensifer group</taxon>
        <taxon>Sinorhizobium</taxon>
    </lineage>
</organism>
<protein>
    <submittedName>
        <fullName evidence="1">Uncharacterized protein</fullName>
    </submittedName>
</protein>
<dbReference type="RefSeq" id="WP_064240710.1">
    <property type="nucleotide sequence ID" value="NZ_LPUX01000053.1"/>
</dbReference>
<name>A0A178Y071_9HYPH</name>
<dbReference type="EMBL" id="LPUX01000053">
    <property type="protein sequence ID" value="OAP40393.1"/>
    <property type="molecule type" value="Genomic_DNA"/>
</dbReference>
<accession>A0A178Y071</accession>
<comment type="caution">
    <text evidence="1">The sequence shown here is derived from an EMBL/GenBank/DDBJ whole genome shotgun (WGS) entry which is preliminary data.</text>
</comment>
<sequence length="78" mass="8401">MTDDIARTAATQTQVLALELGLTDSAKKEIIQKHLVAMLAMERERCAVIGKEAALYSGCPADFIADEIAAAIRRGEQP</sequence>